<dbReference type="EMBL" id="JAEUBG010003860">
    <property type="protein sequence ID" value="KAH3682203.1"/>
    <property type="molecule type" value="Genomic_DNA"/>
</dbReference>
<evidence type="ECO:0000256" key="2">
    <source>
        <dbReference type="SAM" id="Phobius"/>
    </source>
</evidence>
<comment type="caution">
    <text evidence="3">The sequence shown here is derived from an EMBL/GenBank/DDBJ whole genome shotgun (WGS) entry which is preliminary data.</text>
</comment>
<evidence type="ECO:0000313" key="4">
    <source>
        <dbReference type="Proteomes" id="UP000774326"/>
    </source>
</evidence>
<accession>A0A9P8TJU7</accession>
<dbReference type="AlphaFoldDB" id="A0A9P8TJU7"/>
<feature type="region of interest" description="Disordered" evidence="1">
    <location>
        <begin position="231"/>
        <end position="273"/>
    </location>
</feature>
<organism evidence="3 4">
    <name type="scientific">Wickerhamomyces pijperi</name>
    <name type="common">Yeast</name>
    <name type="synonym">Pichia pijperi</name>
    <dbReference type="NCBI Taxonomy" id="599730"/>
    <lineage>
        <taxon>Eukaryota</taxon>
        <taxon>Fungi</taxon>
        <taxon>Dikarya</taxon>
        <taxon>Ascomycota</taxon>
        <taxon>Saccharomycotina</taxon>
        <taxon>Saccharomycetes</taxon>
        <taxon>Phaffomycetales</taxon>
        <taxon>Wickerhamomycetaceae</taxon>
        <taxon>Wickerhamomyces</taxon>
    </lineage>
</organism>
<feature type="compositionally biased region" description="Low complexity" evidence="1">
    <location>
        <begin position="234"/>
        <end position="245"/>
    </location>
</feature>
<sequence length="327" mass="36714">MATGSEKQQTPRNSTPLAVGLGIGIPVVVAIVVIAYFMYRGKKRHQREEEEGEEEGRLEMEDDVVMLNTNPEFPGMISKEDLLAHVNDTNTTSSDSAFANEGKVFQDQQSQTPSQESITRPAKSQPQQKQKKRYFTPAYKQQQMKRMSSTSLSQASASQYNNMQYATTPSNTSIISKPYSQTSSMSPPPHPQQAHQVSSYPSSLNMNTSTNSFIAIPTNLNNSEELSRMLNGSTHATPQHHTPTANSSIGNVSPTRYNNHNRTNSSINSSILGRDEDADSTAYPLQNNIYDQSNEFEIQEEDQYVNEFTNYEENKRAFIQELRPKRK</sequence>
<gene>
    <name evidence="3" type="ORF">WICPIJ_006824</name>
</gene>
<reference evidence="3" key="1">
    <citation type="journal article" date="2021" name="Open Biol.">
        <title>Shared evolutionary footprints suggest mitochondrial oxidative damage underlies multiple complex I losses in fungi.</title>
        <authorList>
            <person name="Schikora-Tamarit M.A."/>
            <person name="Marcet-Houben M."/>
            <person name="Nosek J."/>
            <person name="Gabaldon T."/>
        </authorList>
    </citation>
    <scope>NUCLEOTIDE SEQUENCE</scope>
    <source>
        <strain evidence="3">CBS2887</strain>
    </source>
</reference>
<keyword evidence="2" id="KW-0472">Membrane</keyword>
<keyword evidence="2" id="KW-1133">Transmembrane helix</keyword>
<keyword evidence="2" id="KW-0812">Transmembrane</keyword>
<dbReference type="OrthoDB" id="4097102at2759"/>
<evidence type="ECO:0000313" key="3">
    <source>
        <dbReference type="EMBL" id="KAH3682203.1"/>
    </source>
</evidence>
<proteinExistence type="predicted"/>
<feature type="compositionally biased region" description="Polar residues" evidence="1">
    <location>
        <begin position="168"/>
        <end position="185"/>
    </location>
</feature>
<feature type="region of interest" description="Disordered" evidence="1">
    <location>
        <begin position="104"/>
        <end position="134"/>
    </location>
</feature>
<feature type="transmembrane region" description="Helical" evidence="2">
    <location>
        <begin position="17"/>
        <end position="39"/>
    </location>
</feature>
<keyword evidence="4" id="KW-1185">Reference proteome</keyword>
<dbReference type="Proteomes" id="UP000774326">
    <property type="component" value="Unassembled WGS sequence"/>
</dbReference>
<feature type="region of interest" description="Disordered" evidence="1">
    <location>
        <begin position="168"/>
        <end position="201"/>
    </location>
</feature>
<evidence type="ECO:0000256" key="1">
    <source>
        <dbReference type="SAM" id="MobiDB-lite"/>
    </source>
</evidence>
<protein>
    <submittedName>
        <fullName evidence="3">Uncharacterized protein</fullName>
    </submittedName>
</protein>
<name>A0A9P8TJU7_WICPI</name>
<feature type="compositionally biased region" description="Polar residues" evidence="1">
    <location>
        <begin position="106"/>
        <end position="118"/>
    </location>
</feature>
<reference evidence="3" key="2">
    <citation type="submission" date="2021-01" db="EMBL/GenBank/DDBJ databases">
        <authorList>
            <person name="Schikora-Tamarit M.A."/>
        </authorList>
    </citation>
    <scope>NUCLEOTIDE SEQUENCE</scope>
    <source>
        <strain evidence="3">CBS2887</strain>
    </source>
</reference>
<feature type="compositionally biased region" description="Polar residues" evidence="1">
    <location>
        <begin position="246"/>
        <end position="271"/>
    </location>
</feature>